<dbReference type="EMBL" id="NRSJ01000018">
    <property type="protein sequence ID" value="MBK1705152.1"/>
    <property type="molecule type" value="Genomic_DNA"/>
</dbReference>
<feature type="domain" description="AttH" evidence="1">
    <location>
        <begin position="73"/>
        <end position="270"/>
    </location>
</feature>
<evidence type="ECO:0000259" key="1">
    <source>
        <dbReference type="Pfam" id="PF07143"/>
    </source>
</evidence>
<organism evidence="2 3">
    <name type="scientific">Halochromatium glycolicum</name>
    <dbReference type="NCBI Taxonomy" id="85075"/>
    <lineage>
        <taxon>Bacteria</taxon>
        <taxon>Pseudomonadati</taxon>
        <taxon>Pseudomonadota</taxon>
        <taxon>Gammaproteobacteria</taxon>
        <taxon>Chromatiales</taxon>
        <taxon>Chromatiaceae</taxon>
        <taxon>Halochromatium</taxon>
    </lineage>
</organism>
<protein>
    <recommendedName>
        <fullName evidence="1">AttH domain-containing protein</fullName>
    </recommendedName>
</protein>
<proteinExistence type="predicted"/>
<dbReference type="PANTHER" id="PTHR38591:SF1">
    <property type="entry name" value="BLL1000 PROTEIN"/>
    <property type="match status" value="1"/>
</dbReference>
<dbReference type="Pfam" id="PF17186">
    <property type="entry name" value="Lipocalin_9"/>
    <property type="match status" value="1"/>
</dbReference>
<dbReference type="AlphaFoldDB" id="A0AAJ0U4M8"/>
<dbReference type="Pfam" id="PF07143">
    <property type="entry name" value="CrtC"/>
    <property type="match status" value="1"/>
</dbReference>
<dbReference type="InterPro" id="IPR010791">
    <property type="entry name" value="AttH_dom"/>
</dbReference>
<accession>A0AAJ0U4M8</accession>
<dbReference type="PANTHER" id="PTHR38591">
    <property type="entry name" value="HYDROLASE"/>
    <property type="match status" value="1"/>
</dbReference>
<keyword evidence="3" id="KW-1185">Reference proteome</keyword>
<name>A0AAJ0U4M8_9GAMM</name>
<dbReference type="InterPro" id="IPR023374">
    <property type="entry name" value="AttH-like_dom_sf"/>
</dbReference>
<comment type="caution">
    <text evidence="2">The sequence shown here is derived from an EMBL/GenBank/DDBJ whole genome shotgun (WGS) entry which is preliminary data.</text>
</comment>
<dbReference type="SUPFAM" id="SSF159245">
    <property type="entry name" value="AttH-like"/>
    <property type="match status" value="1"/>
</dbReference>
<dbReference type="Gene3D" id="2.40.370.10">
    <property type="entry name" value="AttH-like domain"/>
    <property type="match status" value="2"/>
</dbReference>
<evidence type="ECO:0000313" key="3">
    <source>
        <dbReference type="Proteomes" id="UP001296776"/>
    </source>
</evidence>
<gene>
    <name evidence="2" type="ORF">CKO40_11515</name>
</gene>
<sequence length="423" mass="44787">MRWMTLPLIMVVLAGLAYGFWPRGSASPSGGVEVAAVAAALGQEARGATGAALAKRVLAFPDDHGAHPVAPAEVWDISVILSDDARPELSLRLTLVRYALARRDASAGRDKDAAFGIDDQTANEWSTIRRASAFAADELLAGQLVIASDPSGPSITAERASRAALGLAGTDDLKGGGARVWLEHWELVREGDQLARVRASGEGVELTLALSPSKMPVSVDEVVFAGASEDAATSLAGYSEPRFRVSGTVAVAGEVRELQGIGWLEHVWGSLAEALSGRRGQLVANRFRLQLDDGVDLSCLHLRRRGGGGTPIPRCLLINVDGDRAVLRRRDLRLTAGDGRWMSTSGVQYPLDWRLVIPGRDLELRIVPLLKDRAMALRTLAIGGGAGQTWSGAVRVSGWRGSDELGGLGFMDLSGYAEASTGT</sequence>
<evidence type="ECO:0000313" key="2">
    <source>
        <dbReference type="EMBL" id="MBK1705152.1"/>
    </source>
</evidence>
<reference evidence="2" key="1">
    <citation type="submission" date="2017-08" db="EMBL/GenBank/DDBJ databases">
        <authorList>
            <person name="Imhoff J.F."/>
            <person name="Rahn T."/>
            <person name="Kuenzel S."/>
            <person name="Neulinger S.C."/>
        </authorList>
    </citation>
    <scope>NUCLEOTIDE SEQUENCE</scope>
    <source>
        <strain evidence="2">DSM 11080</strain>
    </source>
</reference>
<dbReference type="Proteomes" id="UP001296776">
    <property type="component" value="Unassembled WGS sequence"/>
</dbReference>
<reference evidence="2" key="2">
    <citation type="journal article" date="2020" name="Microorganisms">
        <title>Osmotic Adaptation and Compatible Solute Biosynthesis of Phototrophic Bacteria as Revealed from Genome Analyses.</title>
        <authorList>
            <person name="Imhoff J.F."/>
            <person name="Rahn T."/>
            <person name="Kunzel S."/>
            <person name="Keller A."/>
            <person name="Neulinger S.C."/>
        </authorList>
    </citation>
    <scope>NUCLEOTIDE SEQUENCE</scope>
    <source>
        <strain evidence="2">DSM 11080</strain>
    </source>
</reference>